<protein>
    <submittedName>
        <fullName evidence="16">Emopamil binding protein-domain-containing protein</fullName>
    </submittedName>
</protein>
<dbReference type="GO" id="GO:0047750">
    <property type="term" value="F:cholestenol delta-isomerase activity"/>
    <property type="evidence" value="ECO:0007669"/>
    <property type="project" value="InterPro"/>
</dbReference>
<evidence type="ECO:0000259" key="15">
    <source>
        <dbReference type="PROSITE" id="PS51751"/>
    </source>
</evidence>
<keyword evidence="7" id="KW-0756">Sterol biosynthesis</keyword>
<dbReference type="GO" id="GO:0016126">
    <property type="term" value="P:sterol biosynthetic process"/>
    <property type="evidence" value="ECO:0007669"/>
    <property type="project" value="UniProtKB-KW"/>
</dbReference>
<organism evidence="16 17">
    <name type="scientific">Catenaria anguillulae PL171</name>
    <dbReference type="NCBI Taxonomy" id="765915"/>
    <lineage>
        <taxon>Eukaryota</taxon>
        <taxon>Fungi</taxon>
        <taxon>Fungi incertae sedis</taxon>
        <taxon>Blastocladiomycota</taxon>
        <taxon>Blastocladiomycetes</taxon>
        <taxon>Blastocladiales</taxon>
        <taxon>Catenariaceae</taxon>
        <taxon>Catenaria</taxon>
    </lineage>
</organism>
<evidence type="ECO:0000256" key="8">
    <source>
        <dbReference type="ARBA" id="ARBA00023098"/>
    </source>
</evidence>
<evidence type="ECO:0000256" key="6">
    <source>
        <dbReference type="ARBA" id="ARBA00022989"/>
    </source>
</evidence>
<dbReference type="STRING" id="765915.A0A1Y2HSW8"/>
<evidence type="ECO:0000256" key="10">
    <source>
        <dbReference type="ARBA" id="ARBA00023166"/>
    </source>
</evidence>
<evidence type="ECO:0000256" key="7">
    <source>
        <dbReference type="ARBA" id="ARBA00023011"/>
    </source>
</evidence>
<dbReference type="EMBL" id="MCFL01000011">
    <property type="protein sequence ID" value="ORZ37700.1"/>
    <property type="molecule type" value="Genomic_DNA"/>
</dbReference>
<comment type="subcellular location">
    <subcellularLocation>
        <location evidence="1">Membrane</location>
        <topology evidence="1">Multi-pass membrane protein</topology>
    </subcellularLocation>
</comment>
<evidence type="ECO:0000256" key="12">
    <source>
        <dbReference type="ARBA" id="ARBA00023235"/>
    </source>
</evidence>
<keyword evidence="6 13" id="KW-1133">Transmembrane helix</keyword>
<evidence type="ECO:0000313" key="16">
    <source>
        <dbReference type="EMBL" id="ORZ37700.1"/>
    </source>
</evidence>
<dbReference type="GO" id="GO:0016020">
    <property type="term" value="C:membrane"/>
    <property type="evidence" value="ECO:0007669"/>
    <property type="project" value="UniProtKB-SubCell"/>
</dbReference>
<feature type="transmembrane region" description="Helical" evidence="14">
    <location>
        <begin position="217"/>
        <end position="242"/>
    </location>
</feature>
<evidence type="ECO:0000256" key="4">
    <source>
        <dbReference type="ARBA" id="ARBA00022692"/>
    </source>
</evidence>
<feature type="domain" description="EXPERA" evidence="15">
    <location>
        <begin position="67"/>
        <end position="238"/>
    </location>
</feature>
<evidence type="ECO:0000256" key="1">
    <source>
        <dbReference type="ARBA" id="ARBA00004141"/>
    </source>
</evidence>
<sequence>MAAADSSPVVPRKLSEPVHPFYPRTLHLPNYSPNATPGHLIFGGFGLVCALVALFSFLVLGRNLPLFRRLIFVWCIVSGSIHMVLEGYFVVFWKDLAGLQTVLGMIWKEYAKCDSRYMWGERAVWTIEGITAFAWGPLLYLVAYRIYTAHTKVHSYMPWLLMLSTGQLYGTILYFATSLRLTPASSSTAHAYTFPSLEYFQDILARTVYDDGIPHPYYFWVYFFLMNFIWVVVPSVCMVWCMRELTKDPLVKAARKSK</sequence>
<proteinExistence type="inferred from homology"/>
<keyword evidence="11" id="KW-0753">Steroid metabolism</keyword>
<keyword evidence="9 13" id="KW-0472">Membrane</keyword>
<keyword evidence="3" id="KW-0444">Lipid biosynthesis</keyword>
<keyword evidence="12" id="KW-0413">Isomerase</keyword>
<feature type="transmembrane region" description="Helical" evidence="14">
    <location>
        <begin position="124"/>
        <end position="144"/>
    </location>
</feature>
<keyword evidence="17" id="KW-1185">Reference proteome</keyword>
<dbReference type="Proteomes" id="UP000193411">
    <property type="component" value="Unassembled WGS sequence"/>
</dbReference>
<dbReference type="InterPro" id="IPR007905">
    <property type="entry name" value="EBP"/>
</dbReference>
<keyword evidence="8" id="KW-0443">Lipid metabolism</keyword>
<feature type="transmembrane region" description="Helical" evidence="14">
    <location>
        <begin position="40"/>
        <end position="60"/>
    </location>
</feature>
<evidence type="ECO:0000256" key="9">
    <source>
        <dbReference type="ARBA" id="ARBA00023136"/>
    </source>
</evidence>
<evidence type="ECO:0000313" key="17">
    <source>
        <dbReference type="Proteomes" id="UP000193411"/>
    </source>
</evidence>
<feature type="transmembrane region" description="Helical" evidence="14">
    <location>
        <begin position="72"/>
        <end position="93"/>
    </location>
</feature>
<keyword evidence="5" id="KW-0752">Steroid biosynthesis</keyword>
<evidence type="ECO:0000256" key="13">
    <source>
        <dbReference type="PROSITE-ProRule" id="PRU01087"/>
    </source>
</evidence>
<evidence type="ECO:0000256" key="14">
    <source>
        <dbReference type="SAM" id="Phobius"/>
    </source>
</evidence>
<evidence type="ECO:0000256" key="3">
    <source>
        <dbReference type="ARBA" id="ARBA00022516"/>
    </source>
</evidence>
<dbReference type="PANTHER" id="PTHR14207:SF0">
    <property type="entry name" value="3-BETA-HYDROXYSTEROID-DELTA(8),DELTA(7)-ISOMERASE"/>
    <property type="match status" value="1"/>
</dbReference>
<name>A0A1Y2HSW8_9FUNG</name>
<dbReference type="AlphaFoldDB" id="A0A1Y2HSW8"/>
<evidence type="ECO:0000256" key="11">
    <source>
        <dbReference type="ARBA" id="ARBA00023221"/>
    </source>
</evidence>
<dbReference type="GO" id="GO:0005783">
    <property type="term" value="C:endoplasmic reticulum"/>
    <property type="evidence" value="ECO:0007669"/>
    <property type="project" value="TreeGrafter"/>
</dbReference>
<dbReference type="PROSITE" id="PS51751">
    <property type="entry name" value="EXPERA"/>
    <property type="match status" value="1"/>
</dbReference>
<evidence type="ECO:0000256" key="5">
    <source>
        <dbReference type="ARBA" id="ARBA00022955"/>
    </source>
</evidence>
<comment type="similarity">
    <text evidence="2">Belongs to the EBP family.</text>
</comment>
<feature type="transmembrane region" description="Helical" evidence="14">
    <location>
        <begin position="156"/>
        <end position="176"/>
    </location>
</feature>
<gene>
    <name evidence="16" type="ORF">BCR44DRAFT_67211</name>
</gene>
<dbReference type="GO" id="GO:0004769">
    <property type="term" value="F:steroid Delta-isomerase activity"/>
    <property type="evidence" value="ECO:0007669"/>
    <property type="project" value="TreeGrafter"/>
</dbReference>
<keyword evidence="4 13" id="KW-0812">Transmembrane</keyword>
<keyword evidence="10" id="KW-1207">Sterol metabolism</keyword>
<dbReference type="Pfam" id="PF05241">
    <property type="entry name" value="EBP"/>
    <property type="match status" value="1"/>
</dbReference>
<comment type="caution">
    <text evidence="16">The sequence shown here is derived from an EMBL/GenBank/DDBJ whole genome shotgun (WGS) entry which is preliminary data.</text>
</comment>
<dbReference type="OrthoDB" id="58557at2759"/>
<reference evidence="16 17" key="1">
    <citation type="submission" date="2016-07" db="EMBL/GenBank/DDBJ databases">
        <title>Pervasive Adenine N6-methylation of Active Genes in Fungi.</title>
        <authorList>
            <consortium name="DOE Joint Genome Institute"/>
            <person name="Mondo S.J."/>
            <person name="Dannebaum R.O."/>
            <person name="Kuo R.C."/>
            <person name="Labutti K."/>
            <person name="Haridas S."/>
            <person name="Kuo A."/>
            <person name="Salamov A."/>
            <person name="Ahrendt S.R."/>
            <person name="Lipzen A."/>
            <person name="Sullivan W."/>
            <person name="Andreopoulos W.B."/>
            <person name="Clum A."/>
            <person name="Lindquist E."/>
            <person name="Daum C."/>
            <person name="Ramamoorthy G.K."/>
            <person name="Gryganskyi A."/>
            <person name="Culley D."/>
            <person name="Magnuson J.K."/>
            <person name="James T.Y."/>
            <person name="O'Malley M.A."/>
            <person name="Stajich J.E."/>
            <person name="Spatafora J.W."/>
            <person name="Visel A."/>
            <person name="Grigoriev I.V."/>
        </authorList>
    </citation>
    <scope>NUCLEOTIDE SEQUENCE [LARGE SCALE GENOMIC DNA]</scope>
    <source>
        <strain evidence="16 17">PL171</strain>
    </source>
</reference>
<dbReference type="PANTHER" id="PTHR14207">
    <property type="entry name" value="STEROL ISOMERASE"/>
    <property type="match status" value="1"/>
</dbReference>
<dbReference type="GO" id="GO:0000247">
    <property type="term" value="F:C-8 sterol isomerase activity"/>
    <property type="evidence" value="ECO:0007669"/>
    <property type="project" value="TreeGrafter"/>
</dbReference>
<accession>A0A1Y2HSW8</accession>
<evidence type="ECO:0000256" key="2">
    <source>
        <dbReference type="ARBA" id="ARBA00008337"/>
    </source>
</evidence>
<dbReference type="InterPro" id="IPR033118">
    <property type="entry name" value="EXPERA"/>
</dbReference>